<evidence type="ECO:0000313" key="2">
    <source>
        <dbReference type="EMBL" id="RMD20052.1"/>
    </source>
</evidence>
<proteinExistence type="predicted"/>
<gene>
    <name evidence="2" type="ORF">EAW56_03780</name>
</gene>
<dbReference type="RefSeq" id="WP_122085168.1">
    <property type="nucleotide sequence ID" value="NZ_CBCRWO010000005.1"/>
</dbReference>
<dbReference type="EMBL" id="RDRE01000004">
    <property type="protein sequence ID" value="RMD20052.1"/>
    <property type="molecule type" value="Genomic_DNA"/>
</dbReference>
<organism evidence="2 3">
    <name type="scientific">Corynebacterium gottingense</name>
    <dbReference type="NCBI Taxonomy" id="2041036"/>
    <lineage>
        <taxon>Bacteria</taxon>
        <taxon>Bacillati</taxon>
        <taxon>Actinomycetota</taxon>
        <taxon>Actinomycetes</taxon>
        <taxon>Mycobacteriales</taxon>
        <taxon>Corynebacteriaceae</taxon>
        <taxon>Corynebacterium</taxon>
    </lineage>
</organism>
<reference evidence="2 3" key="1">
    <citation type="submission" date="2018-10" db="EMBL/GenBank/DDBJ databases">
        <title>Whole genome sequence of Corynebacterium gottingense DSM 130494T.</title>
        <authorList>
            <person name="Bernier A.-M."/>
            <person name="Bernard K."/>
        </authorList>
    </citation>
    <scope>NUCLEOTIDE SEQUENCE [LARGE SCALE GENOMIC DNA]</scope>
    <source>
        <strain evidence="2 3">DSM 103494</strain>
    </source>
</reference>
<evidence type="ECO:0000313" key="3">
    <source>
        <dbReference type="Proteomes" id="UP000266886"/>
    </source>
</evidence>
<comment type="caution">
    <text evidence="2">The sequence shown here is derived from an EMBL/GenBank/DDBJ whole genome shotgun (WGS) entry which is preliminary data.</text>
</comment>
<dbReference type="Proteomes" id="UP000266886">
    <property type="component" value="Unassembled WGS sequence"/>
</dbReference>
<sequence>MGFNHRSGIAVGATITLLIGMTNPVSAGAQEQEFPVVESYAAPVVDFSQPVRIEGNELVLMGNRIPLVNVAVGSALAVGSMVGIGVLIARAGGCSGSSNGDGGSTACGNGSQRRTTPKFGGDTIYDDDGDQARVNPLARGANSEETKLLFPRGEDQVGEMISLPTSTITDLGLVEGTVLSLPPSEAFPVGQLVKISDVESAGEDTTFATAQADLSDIILETDGEFSLTGTPGKFEVEPAPNTDLRVVGSNDGYIPHDSGTKEIKTFEYKKDLKPEVAENVQEHIDDFSVNGSIGLEAEWTFDKPLLKPADYSLAITDSVSTDFTLKASREFDFDKKVVFGKAKGQFWFFPGGVPVVLNWKSDIGFRANASVEGEFSFQPSLSHTQRIGVQYAEGENGGDGKIEPILDLTQKPEVNGELPEMTAKSSIAGGPELTLEATMYRLIGVGGAAWLKLQSDLAYDLMSHVLSGSTKWIFKPDLEAFVQPLTEHGRQSKKFPIEEFTIWEESGESGLVGNETEPSQPTDTTKAPEPENEDSRDGRTLTGVVRAKTVKQLTGKVEGPNGESSKSRFYVLELDKPTALTGKKLQDTLTRENQTEVSLGSFEDFGNASYGPIHGEGDWPSLVGKKVEITVDPEKSWWQTDAGMPLGLLRVSSKGAVTNVKLVKTGECSTAALTETLPGMDRPSVTWCDGNFARVGQKNTDWIINLEHKDGTWTEMRAAGTRKYGLASPCYREEDLQAALMPREYREQLLKCSAEDVGYFPH</sequence>
<protein>
    <submittedName>
        <fullName evidence="2">Uncharacterized protein</fullName>
    </submittedName>
</protein>
<keyword evidence="3" id="KW-1185">Reference proteome</keyword>
<feature type="compositionally biased region" description="Basic and acidic residues" evidence="1">
    <location>
        <begin position="526"/>
        <end position="539"/>
    </location>
</feature>
<feature type="region of interest" description="Disordered" evidence="1">
    <location>
        <begin position="97"/>
        <end position="129"/>
    </location>
</feature>
<feature type="region of interest" description="Disordered" evidence="1">
    <location>
        <begin position="507"/>
        <end position="541"/>
    </location>
</feature>
<feature type="compositionally biased region" description="Polar residues" evidence="1">
    <location>
        <begin position="516"/>
        <end position="525"/>
    </location>
</feature>
<evidence type="ECO:0000256" key="1">
    <source>
        <dbReference type="SAM" id="MobiDB-lite"/>
    </source>
</evidence>
<name>A0ABX9UKR5_9CORY</name>
<accession>A0ABX9UKR5</accession>